<reference evidence="1" key="1">
    <citation type="submission" date="2021-01" db="EMBL/GenBank/DDBJ databases">
        <title>Draft genome sequence of Acholeplasmataceae bacterium strain Mahy22.</title>
        <authorList>
            <person name="Watanabe M."/>
            <person name="Kojima H."/>
            <person name="Fukui M."/>
        </authorList>
    </citation>
    <scope>NUCLEOTIDE SEQUENCE</scope>
    <source>
        <strain evidence="1">Mahy22</strain>
    </source>
</reference>
<dbReference type="SUPFAM" id="SSF74650">
    <property type="entry name" value="Galactose mutarotase-like"/>
    <property type="match status" value="1"/>
</dbReference>
<keyword evidence="2" id="KW-1185">Reference proteome</keyword>
<evidence type="ECO:0000313" key="1">
    <source>
        <dbReference type="EMBL" id="BCR36192.1"/>
    </source>
</evidence>
<dbReference type="RefSeq" id="WP_176240124.1">
    <property type="nucleotide sequence ID" value="NZ_AP024412.1"/>
</dbReference>
<dbReference type="InterPro" id="IPR008183">
    <property type="entry name" value="Aldose_1/G6P_1-epimerase"/>
</dbReference>
<gene>
    <name evidence="1" type="ORF">MPAN_010850</name>
</gene>
<dbReference type="InterPro" id="IPR037481">
    <property type="entry name" value="LacX"/>
</dbReference>
<dbReference type="CDD" id="cd09024">
    <property type="entry name" value="Aldose_epim_lacX"/>
    <property type="match status" value="1"/>
</dbReference>
<protein>
    <submittedName>
        <fullName evidence="1">LACX protein</fullName>
    </submittedName>
</protein>
<dbReference type="PANTHER" id="PTHR11122:SF13">
    <property type="entry name" value="GLUCOSE-6-PHOSPHATE 1-EPIMERASE"/>
    <property type="match status" value="1"/>
</dbReference>
<organism evidence="1 2">
    <name type="scientific">Mariniplasma anaerobium</name>
    <dbReference type="NCBI Taxonomy" id="2735436"/>
    <lineage>
        <taxon>Bacteria</taxon>
        <taxon>Bacillati</taxon>
        <taxon>Mycoplasmatota</taxon>
        <taxon>Mollicutes</taxon>
        <taxon>Acholeplasmatales</taxon>
        <taxon>Acholeplasmataceae</taxon>
        <taxon>Mariniplasma</taxon>
    </lineage>
</organism>
<sequence>MILKNNELTVTIDNLGAEAKSIIKNNVEYLWQADPLYWKRSSPVLFPIVGRLLDDEYIYNQKKYHMTQHGFARDNEFILISYSETKVLYLLKENASTLKNYPFKFNLYIEYELIENQLIVTWTVQNTNSYDMYFQIGAHPAFNFLNGSIVEVNKQTNLYELKGTPNINNIKKNIKVTVIPIDDTSFLNDAIIYDNIDEITLKDNKKSITLKTKDFPYLGIWTKVIEGKNSPFICLEPWYGISDFMDHDKQLIHKIGIHKLKVNEIFKTSYTIVIN</sequence>
<accession>A0A7U9XWE5</accession>
<dbReference type="InterPro" id="IPR011013">
    <property type="entry name" value="Gal_mutarotase_sf_dom"/>
</dbReference>
<dbReference type="KEGG" id="manr:MPAN_010850"/>
<dbReference type="GO" id="GO:0005975">
    <property type="term" value="P:carbohydrate metabolic process"/>
    <property type="evidence" value="ECO:0007669"/>
    <property type="project" value="InterPro"/>
</dbReference>
<dbReference type="PANTHER" id="PTHR11122">
    <property type="entry name" value="APOSPORY-ASSOCIATED PROTEIN C-RELATED"/>
    <property type="match status" value="1"/>
</dbReference>
<proteinExistence type="predicted"/>
<dbReference type="InterPro" id="IPR014718">
    <property type="entry name" value="GH-type_carb-bd"/>
</dbReference>
<name>A0A7U9XWE5_9MOLU</name>
<dbReference type="Proteomes" id="UP000620133">
    <property type="component" value="Chromosome"/>
</dbReference>
<dbReference type="Gene3D" id="2.70.98.10">
    <property type="match status" value="1"/>
</dbReference>
<evidence type="ECO:0000313" key="2">
    <source>
        <dbReference type="Proteomes" id="UP000620133"/>
    </source>
</evidence>
<dbReference type="GO" id="GO:0016853">
    <property type="term" value="F:isomerase activity"/>
    <property type="evidence" value="ECO:0007669"/>
    <property type="project" value="InterPro"/>
</dbReference>
<dbReference type="GO" id="GO:0030246">
    <property type="term" value="F:carbohydrate binding"/>
    <property type="evidence" value="ECO:0007669"/>
    <property type="project" value="InterPro"/>
</dbReference>
<dbReference type="AlphaFoldDB" id="A0A7U9XWE5"/>
<dbReference type="EMBL" id="AP024412">
    <property type="protein sequence ID" value="BCR36192.1"/>
    <property type="molecule type" value="Genomic_DNA"/>
</dbReference>
<dbReference type="Pfam" id="PF01263">
    <property type="entry name" value="Aldose_epim"/>
    <property type="match status" value="1"/>
</dbReference>